<dbReference type="GO" id="GO:0016020">
    <property type="term" value="C:membrane"/>
    <property type="evidence" value="ECO:0007669"/>
    <property type="project" value="UniProtKB-SubCell"/>
</dbReference>
<dbReference type="InterPro" id="IPR008972">
    <property type="entry name" value="Cupredoxin"/>
</dbReference>
<feature type="binding site" evidence="7">
    <location>
        <position position="140"/>
    </location>
    <ligand>
        <name>Cu cation</name>
        <dbReference type="ChEBI" id="CHEBI:23378"/>
    </ligand>
</feature>
<dbReference type="PROSITE" id="PS00196">
    <property type="entry name" value="COPPER_BLUE"/>
    <property type="match status" value="1"/>
</dbReference>
<evidence type="ECO:0000256" key="1">
    <source>
        <dbReference type="ARBA" id="ARBA00004370"/>
    </source>
</evidence>
<dbReference type="Gene3D" id="2.60.40.420">
    <property type="entry name" value="Cupredoxins - blue copper proteins"/>
    <property type="match status" value="1"/>
</dbReference>
<comment type="caution">
    <text evidence="10">The sequence shown here is derived from an EMBL/GenBank/DDBJ whole genome shotgun (WGS) entry which is preliminary data.</text>
</comment>
<organism evidence="10 11">
    <name type="scientific">Halosimplex carlsbadense 2-9-1</name>
    <dbReference type="NCBI Taxonomy" id="797114"/>
    <lineage>
        <taxon>Archaea</taxon>
        <taxon>Methanobacteriati</taxon>
        <taxon>Methanobacteriota</taxon>
        <taxon>Stenosarchaea group</taxon>
        <taxon>Halobacteria</taxon>
        <taxon>Halobacteriales</taxon>
        <taxon>Haloarculaceae</taxon>
        <taxon>Halosimplex</taxon>
    </lineage>
</organism>
<dbReference type="SUPFAM" id="SSF49503">
    <property type="entry name" value="Cupredoxins"/>
    <property type="match status" value="1"/>
</dbReference>
<keyword evidence="6" id="KW-0472">Membrane</keyword>
<dbReference type="Proteomes" id="UP000011626">
    <property type="component" value="Unassembled WGS sequence"/>
</dbReference>
<dbReference type="PANTHER" id="PTHR34192:SF10">
    <property type="entry name" value="PLASTOCYANIN MAJOR ISOFORM, CHLOROPLASTIC-RELATED"/>
    <property type="match status" value="1"/>
</dbReference>
<sequence>MATAGVLAGCSTETSGSDGGDGGDDGDGSDGGDETAAPPEWPSYLDDAMGDTSQDARGQSEVTVAVGPDGSLAFDPVYLRVDSGTTINFEFESASHNVKPESQPDGGSLDGTEGGELDVVDQGETYSVTLETTGIYAYYCGPHEGTGMKGGISVE</sequence>
<dbReference type="GO" id="GO:0005507">
    <property type="term" value="F:copper ion binding"/>
    <property type="evidence" value="ECO:0007669"/>
    <property type="project" value="InterPro"/>
</dbReference>
<comment type="subcellular location">
    <subcellularLocation>
        <location evidence="1">Membrane</location>
    </subcellularLocation>
</comment>
<keyword evidence="2" id="KW-0813">Transport</keyword>
<dbReference type="PANTHER" id="PTHR34192">
    <property type="entry name" value="PLASTOCYANIN MAJOR ISOFORM, CHLOROPLASTIC-RELATED"/>
    <property type="match status" value="1"/>
</dbReference>
<protein>
    <submittedName>
        <fullName evidence="10">Halocyanin hcpD</fullName>
    </submittedName>
</protein>
<dbReference type="InterPro" id="IPR000923">
    <property type="entry name" value="BlueCu_1"/>
</dbReference>
<evidence type="ECO:0000256" key="6">
    <source>
        <dbReference type="ARBA" id="ARBA00023136"/>
    </source>
</evidence>
<evidence type="ECO:0000256" key="7">
    <source>
        <dbReference type="PIRSR" id="PIRSR602387-1"/>
    </source>
</evidence>
<keyword evidence="5 7" id="KW-0186">Copper</keyword>
<gene>
    <name evidence="10" type="ORF">C475_12917</name>
</gene>
<evidence type="ECO:0000256" key="8">
    <source>
        <dbReference type="SAM" id="MobiDB-lite"/>
    </source>
</evidence>
<evidence type="ECO:0000256" key="3">
    <source>
        <dbReference type="ARBA" id="ARBA00022723"/>
    </source>
</evidence>
<feature type="binding site" evidence="7">
    <location>
        <position position="143"/>
    </location>
    <ligand>
        <name>Cu cation</name>
        <dbReference type="ChEBI" id="CHEBI:23378"/>
    </ligand>
</feature>
<feature type="compositionally biased region" description="Acidic residues" evidence="8">
    <location>
        <begin position="21"/>
        <end position="33"/>
    </location>
</feature>
<evidence type="ECO:0000256" key="2">
    <source>
        <dbReference type="ARBA" id="ARBA00022448"/>
    </source>
</evidence>
<feature type="binding site" evidence="7">
    <location>
        <position position="148"/>
    </location>
    <ligand>
        <name>Cu cation</name>
        <dbReference type="ChEBI" id="CHEBI:23378"/>
    </ligand>
</feature>
<evidence type="ECO:0000256" key="5">
    <source>
        <dbReference type="ARBA" id="ARBA00023008"/>
    </source>
</evidence>
<reference evidence="10 11" key="1">
    <citation type="journal article" date="2014" name="PLoS Genet.">
        <title>Phylogenetically driven sequencing of extremely halophilic archaea reveals strategies for static and dynamic osmo-response.</title>
        <authorList>
            <person name="Becker E.A."/>
            <person name="Seitzer P.M."/>
            <person name="Tritt A."/>
            <person name="Larsen D."/>
            <person name="Krusor M."/>
            <person name="Yao A.I."/>
            <person name="Wu D."/>
            <person name="Madern D."/>
            <person name="Eisen J.A."/>
            <person name="Darling A.E."/>
            <person name="Facciotti M.T."/>
        </authorList>
    </citation>
    <scope>NUCLEOTIDE SEQUENCE [LARGE SCALE GENOMIC DNA]</scope>
    <source>
        <strain evidence="10 11">2-9-1</strain>
    </source>
</reference>
<dbReference type="PRINTS" id="PR00157">
    <property type="entry name" value="PLASTOCYANIN"/>
</dbReference>
<keyword evidence="11" id="KW-1185">Reference proteome</keyword>
<feature type="compositionally biased region" description="Polar residues" evidence="8">
    <location>
        <begin position="51"/>
        <end position="61"/>
    </location>
</feature>
<evidence type="ECO:0000259" key="9">
    <source>
        <dbReference type="Pfam" id="PF00127"/>
    </source>
</evidence>
<dbReference type="EMBL" id="AOIU01000031">
    <property type="protein sequence ID" value="ELZ24151.1"/>
    <property type="molecule type" value="Genomic_DNA"/>
</dbReference>
<evidence type="ECO:0000313" key="11">
    <source>
        <dbReference type="Proteomes" id="UP000011626"/>
    </source>
</evidence>
<dbReference type="InterPro" id="IPR002387">
    <property type="entry name" value="Plastocyanin"/>
</dbReference>
<dbReference type="GO" id="GO:0009055">
    <property type="term" value="F:electron transfer activity"/>
    <property type="evidence" value="ECO:0007669"/>
    <property type="project" value="InterPro"/>
</dbReference>
<keyword evidence="4" id="KW-0249">Electron transport</keyword>
<dbReference type="STRING" id="797114.C475_12917"/>
<comment type="cofactor">
    <cofactor evidence="7">
        <name>Cu(2+)</name>
        <dbReference type="ChEBI" id="CHEBI:29036"/>
    </cofactor>
    <text evidence="7">The crystal structure with reduced Cu(1+) has also been determined.</text>
</comment>
<feature type="domain" description="Blue (type 1) copper" evidence="9">
    <location>
        <begin position="67"/>
        <end position="155"/>
    </location>
</feature>
<keyword evidence="3 7" id="KW-0479">Metal-binding</keyword>
<dbReference type="eggNOG" id="arCOG02921">
    <property type="taxonomic scope" value="Archaea"/>
</dbReference>
<feature type="binding site" evidence="7">
    <location>
        <position position="96"/>
    </location>
    <ligand>
        <name>Cu cation</name>
        <dbReference type="ChEBI" id="CHEBI:23378"/>
    </ligand>
</feature>
<dbReference type="AlphaFoldDB" id="M0CLM6"/>
<feature type="region of interest" description="Disordered" evidence="8">
    <location>
        <begin position="92"/>
        <end position="115"/>
    </location>
</feature>
<proteinExistence type="predicted"/>
<evidence type="ECO:0000313" key="10">
    <source>
        <dbReference type="EMBL" id="ELZ24151.1"/>
    </source>
</evidence>
<dbReference type="PATRIC" id="fig|797114.5.peg.2618"/>
<accession>M0CLM6</accession>
<dbReference type="InterPro" id="IPR028871">
    <property type="entry name" value="BlueCu_1_BS"/>
</dbReference>
<evidence type="ECO:0000256" key="4">
    <source>
        <dbReference type="ARBA" id="ARBA00022982"/>
    </source>
</evidence>
<feature type="region of interest" description="Disordered" evidence="8">
    <location>
        <begin position="1"/>
        <end position="61"/>
    </location>
</feature>
<dbReference type="OrthoDB" id="11088at2157"/>
<dbReference type="Pfam" id="PF00127">
    <property type="entry name" value="Copper-bind"/>
    <property type="match status" value="1"/>
</dbReference>
<name>M0CLM6_9EURY</name>